<dbReference type="Gene3D" id="3.40.50.300">
    <property type="entry name" value="P-loop containing nucleotide triphosphate hydrolases"/>
    <property type="match status" value="2"/>
</dbReference>
<feature type="coiled-coil region" evidence="10">
    <location>
        <begin position="269"/>
        <end position="303"/>
    </location>
</feature>
<gene>
    <name evidence="12" type="ORF">B0I18_104290</name>
</gene>
<name>A0A2P8D4Q8_9BACT</name>
<keyword evidence="13" id="KW-1185">Reference proteome</keyword>
<evidence type="ECO:0000256" key="9">
    <source>
        <dbReference type="PIRNR" id="PIRNR003128"/>
    </source>
</evidence>
<evidence type="ECO:0000256" key="2">
    <source>
        <dbReference type="ARBA" id="ARBA00009441"/>
    </source>
</evidence>
<organism evidence="12 13">
    <name type="scientific">Taibaiella chishuiensis</name>
    <dbReference type="NCBI Taxonomy" id="1434707"/>
    <lineage>
        <taxon>Bacteria</taxon>
        <taxon>Pseudomonadati</taxon>
        <taxon>Bacteroidota</taxon>
        <taxon>Chitinophagia</taxon>
        <taxon>Chitinophagales</taxon>
        <taxon>Chitinophagaceae</taxon>
        <taxon>Taibaiella</taxon>
    </lineage>
</organism>
<reference evidence="12 13" key="1">
    <citation type="submission" date="2018-03" db="EMBL/GenBank/DDBJ databases">
        <title>Genomic Encyclopedia of Type Strains, Phase III (KMG-III): the genomes of soil and plant-associated and newly described type strains.</title>
        <authorList>
            <person name="Whitman W."/>
        </authorList>
    </citation>
    <scope>NUCLEOTIDE SEQUENCE [LARGE SCALE GENOMIC DNA]</scope>
    <source>
        <strain evidence="12 13">CGMCC 1.12700</strain>
    </source>
</reference>
<dbReference type="InterPro" id="IPR027417">
    <property type="entry name" value="P-loop_NTPase"/>
</dbReference>
<feature type="coiled-coil region" evidence="10">
    <location>
        <begin position="336"/>
        <end position="363"/>
    </location>
</feature>
<protein>
    <recommendedName>
        <fullName evidence="3 9">DNA repair protein RecN</fullName>
    </recommendedName>
    <alternativeName>
        <fullName evidence="8 9">Recombination protein N</fullName>
    </alternativeName>
</protein>
<evidence type="ECO:0000256" key="10">
    <source>
        <dbReference type="SAM" id="Coils"/>
    </source>
</evidence>
<dbReference type="InterPro" id="IPR004604">
    <property type="entry name" value="DNA_recomb/repair_RecN"/>
</dbReference>
<comment type="function">
    <text evidence="1 9">May be involved in recombinational repair of damaged DNA.</text>
</comment>
<dbReference type="GO" id="GO:0005524">
    <property type="term" value="F:ATP binding"/>
    <property type="evidence" value="ECO:0007669"/>
    <property type="project" value="UniProtKB-KW"/>
</dbReference>
<sequence>MLQKIYIRNYAIIDELSIAFDEQLNVITGETGAGKSIILGALSLILGERADTSVLINREEKSVVEAYFKTEQNKQFNALLQREELDPEPVTIIRREISPSGKSRAFVNDTPVTLGILNELTSTLVDLHRQFDNRAIEQDHFLYEVIDAVAENQVQLQEYRTGFRRYKQLQHDYKKLADEQAQWQKEADYKQFLFDELEQASFKENEIEDAELLVKQLSHAEQIKTVLNTVYTALEEGETPLNNELKRVMQQLQSITAVKAEAATLAQRMDSALLELRDIAAEADRLQNSVDLDAEQLQNLQERIDLGYRLQKKHGLSDTAGLIALHRELSEELQQQGNADANLQQLSEQIDVAEQMLAQAADALSDKRKAIAPGFEEQINGLLKLVGMPNALLKIEIRDSGQLLEWGRDEISFLLDANKSGKFTPVQKAASGGEMSRIMLCIKALTAKALALPTLIFDEVDAAISGEAARQVGILLRSLSDYHQVLCITHQPQVAGKGTQHFYVYKTTDQEKVKTRIRLLTTDERVRAIAQMIGGEQPSEAAMKNARELVS</sequence>
<dbReference type="SUPFAM" id="SSF52540">
    <property type="entry name" value="P-loop containing nucleoside triphosphate hydrolases"/>
    <property type="match status" value="2"/>
</dbReference>
<comment type="similarity">
    <text evidence="2 9">Belongs to the RecN family.</text>
</comment>
<evidence type="ECO:0000259" key="11">
    <source>
        <dbReference type="Pfam" id="PF02463"/>
    </source>
</evidence>
<keyword evidence="4" id="KW-0547">Nucleotide-binding</keyword>
<dbReference type="AlphaFoldDB" id="A0A2P8D4Q8"/>
<evidence type="ECO:0000256" key="7">
    <source>
        <dbReference type="ARBA" id="ARBA00023204"/>
    </source>
</evidence>
<keyword evidence="10" id="KW-0175">Coiled coil</keyword>
<dbReference type="EMBL" id="PYGD01000004">
    <property type="protein sequence ID" value="PSK92192.1"/>
    <property type="molecule type" value="Genomic_DNA"/>
</dbReference>
<dbReference type="RefSeq" id="WP_106523254.1">
    <property type="nucleotide sequence ID" value="NZ_PYGD01000004.1"/>
</dbReference>
<feature type="coiled-coil region" evidence="10">
    <location>
        <begin position="166"/>
        <end position="220"/>
    </location>
</feature>
<evidence type="ECO:0000256" key="3">
    <source>
        <dbReference type="ARBA" id="ARBA00021315"/>
    </source>
</evidence>
<evidence type="ECO:0000256" key="1">
    <source>
        <dbReference type="ARBA" id="ARBA00003618"/>
    </source>
</evidence>
<comment type="caution">
    <text evidence="12">The sequence shown here is derived from an EMBL/GenBank/DDBJ whole genome shotgun (WGS) entry which is preliminary data.</text>
</comment>
<evidence type="ECO:0000313" key="13">
    <source>
        <dbReference type="Proteomes" id="UP000240572"/>
    </source>
</evidence>
<dbReference type="GO" id="GO:0043590">
    <property type="term" value="C:bacterial nucleoid"/>
    <property type="evidence" value="ECO:0007669"/>
    <property type="project" value="TreeGrafter"/>
</dbReference>
<dbReference type="Proteomes" id="UP000240572">
    <property type="component" value="Unassembled WGS sequence"/>
</dbReference>
<evidence type="ECO:0000256" key="5">
    <source>
        <dbReference type="ARBA" id="ARBA00022763"/>
    </source>
</evidence>
<proteinExistence type="inferred from homology"/>
<keyword evidence="5 9" id="KW-0227">DNA damage</keyword>
<dbReference type="PANTHER" id="PTHR11059:SF0">
    <property type="entry name" value="DNA REPAIR PROTEIN RECN"/>
    <property type="match status" value="1"/>
</dbReference>
<dbReference type="GO" id="GO:0006310">
    <property type="term" value="P:DNA recombination"/>
    <property type="evidence" value="ECO:0007669"/>
    <property type="project" value="InterPro"/>
</dbReference>
<dbReference type="PANTHER" id="PTHR11059">
    <property type="entry name" value="DNA REPAIR PROTEIN RECN"/>
    <property type="match status" value="1"/>
</dbReference>
<keyword evidence="6" id="KW-0067">ATP-binding</keyword>
<evidence type="ECO:0000313" key="12">
    <source>
        <dbReference type="EMBL" id="PSK92192.1"/>
    </source>
</evidence>
<dbReference type="GO" id="GO:0006281">
    <property type="term" value="P:DNA repair"/>
    <property type="evidence" value="ECO:0007669"/>
    <property type="project" value="UniProtKB-KW"/>
</dbReference>
<evidence type="ECO:0000256" key="8">
    <source>
        <dbReference type="ARBA" id="ARBA00033408"/>
    </source>
</evidence>
<dbReference type="InterPro" id="IPR003395">
    <property type="entry name" value="RecF/RecN/SMC_N"/>
</dbReference>
<dbReference type="PIRSF" id="PIRSF003128">
    <property type="entry name" value="RecN"/>
    <property type="match status" value="1"/>
</dbReference>
<keyword evidence="7 9" id="KW-0234">DNA repair</keyword>
<evidence type="ECO:0000256" key="4">
    <source>
        <dbReference type="ARBA" id="ARBA00022741"/>
    </source>
</evidence>
<dbReference type="CDD" id="cd03241">
    <property type="entry name" value="ABC_RecN"/>
    <property type="match status" value="1"/>
</dbReference>
<dbReference type="GO" id="GO:0009432">
    <property type="term" value="P:SOS response"/>
    <property type="evidence" value="ECO:0007669"/>
    <property type="project" value="TreeGrafter"/>
</dbReference>
<dbReference type="OrthoDB" id="9806954at2"/>
<feature type="domain" description="RecF/RecN/SMC N-terminal" evidence="11">
    <location>
        <begin position="2"/>
        <end position="510"/>
    </location>
</feature>
<accession>A0A2P8D4Q8</accession>
<dbReference type="Pfam" id="PF02463">
    <property type="entry name" value="SMC_N"/>
    <property type="match status" value="1"/>
</dbReference>
<dbReference type="NCBIfam" id="TIGR00634">
    <property type="entry name" value="recN"/>
    <property type="match status" value="1"/>
</dbReference>
<evidence type="ECO:0000256" key="6">
    <source>
        <dbReference type="ARBA" id="ARBA00022840"/>
    </source>
</evidence>